<keyword evidence="4 7" id="KW-0521">NADP</keyword>
<evidence type="ECO:0000256" key="4">
    <source>
        <dbReference type="ARBA" id="ARBA00022857"/>
    </source>
</evidence>
<feature type="binding site" evidence="7">
    <location>
        <position position="199"/>
    </location>
    <ligand>
        <name>substrate</name>
    </ligand>
</feature>
<feature type="domain" description="Glucose-6-phosphate dehydrogenase NAD-binding" evidence="8">
    <location>
        <begin position="29"/>
        <end position="208"/>
    </location>
</feature>
<dbReference type="SUPFAM" id="SSF51735">
    <property type="entry name" value="NAD(P)-binding Rossmann-fold domains"/>
    <property type="match status" value="1"/>
</dbReference>
<dbReference type="GO" id="GO:0005829">
    <property type="term" value="C:cytosol"/>
    <property type="evidence" value="ECO:0007669"/>
    <property type="project" value="TreeGrafter"/>
</dbReference>
<dbReference type="GO" id="GO:0050661">
    <property type="term" value="F:NADP binding"/>
    <property type="evidence" value="ECO:0007669"/>
    <property type="project" value="UniProtKB-UniRule"/>
</dbReference>
<dbReference type="EC" id="1.1.1.49" evidence="7"/>
<dbReference type="AlphaFoldDB" id="A0A2T5C4U4"/>
<dbReference type="InterPro" id="IPR036291">
    <property type="entry name" value="NAD(P)-bd_dom_sf"/>
</dbReference>
<feature type="binding site" evidence="7">
    <location>
        <position position="203"/>
    </location>
    <ligand>
        <name>substrate</name>
    </ligand>
</feature>
<evidence type="ECO:0000256" key="5">
    <source>
        <dbReference type="ARBA" id="ARBA00023002"/>
    </source>
</evidence>
<comment type="caution">
    <text evidence="7">Lacks conserved residue(s) required for the propagation of feature annotation.</text>
</comment>
<dbReference type="SUPFAM" id="SSF55347">
    <property type="entry name" value="Glyceraldehyde-3-phosphate dehydrogenase-like, C-terminal domain"/>
    <property type="match status" value="1"/>
</dbReference>
<evidence type="ECO:0000313" key="10">
    <source>
        <dbReference type="EMBL" id="PTN09882.1"/>
    </source>
</evidence>
<feature type="binding site" evidence="7">
    <location>
        <position position="237"/>
    </location>
    <ligand>
        <name>substrate</name>
    </ligand>
</feature>
<feature type="binding site" evidence="7">
    <location>
        <position position="169"/>
    </location>
    <ligand>
        <name>NADP(+)</name>
        <dbReference type="ChEBI" id="CHEBI:58349"/>
    </ligand>
</feature>
<dbReference type="Pfam" id="PF02781">
    <property type="entry name" value="G6PD_C"/>
    <property type="match status" value="1"/>
</dbReference>
<feature type="binding site" evidence="7">
    <location>
        <position position="256"/>
    </location>
    <ligand>
        <name>substrate</name>
    </ligand>
</feature>
<comment type="function">
    <text evidence="7">Catalyzes the oxidation of glucose 6-phosphate to 6-phosphogluconolactone.</text>
</comment>
<dbReference type="Proteomes" id="UP000243525">
    <property type="component" value="Unassembled WGS sequence"/>
</dbReference>
<evidence type="ECO:0000259" key="8">
    <source>
        <dbReference type="Pfam" id="PF00479"/>
    </source>
</evidence>
<comment type="catalytic activity">
    <reaction evidence="7">
        <text>D-glucose 6-phosphate + NADP(+) = 6-phospho-D-glucono-1,5-lactone + NADPH + H(+)</text>
        <dbReference type="Rhea" id="RHEA:15841"/>
        <dbReference type="ChEBI" id="CHEBI:15378"/>
        <dbReference type="ChEBI" id="CHEBI:57783"/>
        <dbReference type="ChEBI" id="CHEBI:57955"/>
        <dbReference type="ChEBI" id="CHEBI:58349"/>
        <dbReference type="ChEBI" id="CHEBI:61548"/>
        <dbReference type="EC" id="1.1.1.49"/>
    </reaction>
</comment>
<feature type="active site" description="Proton acceptor" evidence="7">
    <location>
        <position position="261"/>
    </location>
</feature>
<keyword evidence="11" id="KW-1185">Reference proteome</keyword>
<dbReference type="Gene3D" id="3.40.50.720">
    <property type="entry name" value="NAD(P)-binding Rossmann-like Domain"/>
    <property type="match status" value="1"/>
</dbReference>
<feature type="binding site" evidence="7">
    <location>
        <position position="66"/>
    </location>
    <ligand>
        <name>NADP(+)</name>
        <dbReference type="ChEBI" id="CHEBI:58349"/>
    </ligand>
</feature>
<feature type="binding site" evidence="7">
    <location>
        <position position="361"/>
    </location>
    <ligand>
        <name>substrate</name>
    </ligand>
</feature>
<feature type="binding site" evidence="7">
    <location>
        <begin position="32"/>
        <end position="39"/>
    </location>
    <ligand>
        <name>NADP(+)</name>
        <dbReference type="ChEBI" id="CHEBI:58349"/>
    </ligand>
</feature>
<keyword evidence="5 7" id="KW-0560">Oxidoreductase</keyword>
<dbReference type="InterPro" id="IPR019796">
    <property type="entry name" value="G6P_DH_AS"/>
</dbReference>
<evidence type="ECO:0000256" key="2">
    <source>
        <dbReference type="ARBA" id="ARBA00009975"/>
    </source>
</evidence>
<dbReference type="PANTHER" id="PTHR23429">
    <property type="entry name" value="GLUCOSE-6-PHOSPHATE 1-DEHYDROGENASE G6PD"/>
    <property type="match status" value="1"/>
</dbReference>
<dbReference type="InterPro" id="IPR022675">
    <property type="entry name" value="G6P_DH_C"/>
</dbReference>
<name>A0A2T5C4U4_9BACT</name>
<protein>
    <recommendedName>
        <fullName evidence="7">Glucose-6-phosphate 1-dehydrogenase</fullName>
        <shortName evidence="7">G6PD</shortName>
        <ecNumber evidence="7">1.1.1.49</ecNumber>
    </recommendedName>
</protein>
<evidence type="ECO:0000256" key="6">
    <source>
        <dbReference type="ARBA" id="ARBA00023277"/>
    </source>
</evidence>
<evidence type="ECO:0000259" key="9">
    <source>
        <dbReference type="Pfam" id="PF02781"/>
    </source>
</evidence>
<evidence type="ECO:0000313" key="11">
    <source>
        <dbReference type="Proteomes" id="UP000243525"/>
    </source>
</evidence>
<comment type="pathway">
    <text evidence="1 7">Carbohydrate degradation; pentose phosphate pathway; D-ribulose 5-phosphate from D-glucose 6-phosphate (oxidative stage): step 1/3.</text>
</comment>
<dbReference type="PRINTS" id="PR00079">
    <property type="entry name" value="G6PDHDRGNASE"/>
</dbReference>
<dbReference type="EMBL" id="QAAD01000003">
    <property type="protein sequence ID" value="PTN09882.1"/>
    <property type="molecule type" value="Genomic_DNA"/>
</dbReference>
<dbReference type="InterPro" id="IPR022674">
    <property type="entry name" value="G6P_DH_NAD-bd"/>
</dbReference>
<dbReference type="NCBIfam" id="TIGR00871">
    <property type="entry name" value="zwf"/>
    <property type="match status" value="1"/>
</dbReference>
<dbReference type="UniPathway" id="UPA00115">
    <property type="reaction ID" value="UER00408"/>
</dbReference>
<evidence type="ECO:0000256" key="7">
    <source>
        <dbReference type="HAMAP-Rule" id="MF_00966"/>
    </source>
</evidence>
<dbReference type="GO" id="GO:0004345">
    <property type="term" value="F:glucose-6-phosphate dehydrogenase activity"/>
    <property type="evidence" value="ECO:0007669"/>
    <property type="project" value="UniProtKB-UniRule"/>
</dbReference>
<organism evidence="10 11">
    <name type="scientific">Mangrovibacterium marinum</name>
    <dbReference type="NCBI Taxonomy" id="1639118"/>
    <lineage>
        <taxon>Bacteria</taxon>
        <taxon>Pseudomonadati</taxon>
        <taxon>Bacteroidota</taxon>
        <taxon>Bacteroidia</taxon>
        <taxon>Marinilabiliales</taxon>
        <taxon>Prolixibacteraceae</taxon>
        <taxon>Mangrovibacterium</taxon>
    </lineage>
</organism>
<feature type="domain" description="Glucose-6-phosphate dehydrogenase C-terminal" evidence="9">
    <location>
        <begin position="210"/>
        <end position="505"/>
    </location>
</feature>
<evidence type="ECO:0000256" key="1">
    <source>
        <dbReference type="ARBA" id="ARBA00004937"/>
    </source>
</evidence>
<reference evidence="10 11" key="1">
    <citation type="submission" date="2018-04" db="EMBL/GenBank/DDBJ databases">
        <title>Genomic Encyclopedia of Archaeal and Bacterial Type Strains, Phase II (KMG-II): from individual species to whole genera.</title>
        <authorList>
            <person name="Goeker M."/>
        </authorList>
    </citation>
    <scope>NUCLEOTIDE SEQUENCE [LARGE SCALE GENOMIC DNA]</scope>
    <source>
        <strain evidence="10 11">DSM 28823</strain>
    </source>
</reference>
<evidence type="ECO:0000256" key="3">
    <source>
        <dbReference type="ARBA" id="ARBA00022526"/>
    </source>
</evidence>
<dbReference type="PANTHER" id="PTHR23429:SF0">
    <property type="entry name" value="GLUCOSE-6-PHOSPHATE 1-DEHYDROGENASE"/>
    <property type="match status" value="1"/>
</dbReference>
<dbReference type="Pfam" id="PF00479">
    <property type="entry name" value="G6PD_N"/>
    <property type="match status" value="1"/>
</dbReference>
<gene>
    <name evidence="7" type="primary">zwf</name>
    <name evidence="10" type="ORF">C8N47_103179</name>
</gene>
<dbReference type="Gene3D" id="3.30.360.10">
    <property type="entry name" value="Dihydrodipicolinate Reductase, domain 2"/>
    <property type="match status" value="1"/>
</dbReference>
<comment type="similarity">
    <text evidence="2 7">Belongs to the glucose-6-phosphate dehydrogenase family.</text>
</comment>
<sequence>MASNGLLQVKPYRTDKLKIMSQTESQILVIFGASGDLTKRKLIPALYELYLRNFLPQKFAVLGVSRTNLSDEDFRDKMTEFLPSAEEQKAQVNDFLDKLYYQPLATDDAYDYPILRDRLTTLAKQNTIAENFIFYLSTPPKLYDVIPANLASVDLNQTADGFRRLIIEKPFGTDLESAKRLNKKLLDYFEEEQIYRIDHYLGKESVQNMLVTRFANGIFEPIWNHNFIERVEITSAEALGVEERGGYYDNSGAMRDMVQNHLMQMVGMVAMEPPVVIEADAIRNEVLKVFQSLRPISEEDVVNNVIRGQYIESHIKGEAVKGYRDEKGVNPESRTETFFAMKFFIDNWRWSGVPFYIRTGKKLPTRVTEVVIHFKKTPHHLFGNLADDQHSHNQLVIRIQPDEGILLKFGMKVPGAGFNVQTVNMDFHYDELRNVHLPAAYERLLLDCMQGDATLYSRGDAVVKAWEFVQPILNAWANNPEIPVYGYPAGTWGPDVADQLIENGTWRYPCKNLSNDGNYCEL</sequence>
<accession>A0A2T5C4U4</accession>
<dbReference type="PROSITE" id="PS00069">
    <property type="entry name" value="G6P_DEHYDROGENASE"/>
    <property type="match status" value="1"/>
</dbReference>
<comment type="caution">
    <text evidence="10">The sequence shown here is derived from an EMBL/GenBank/DDBJ whole genome shotgun (WGS) entry which is preliminary data.</text>
</comment>
<dbReference type="PIRSF" id="PIRSF000110">
    <property type="entry name" value="G6PD"/>
    <property type="match status" value="1"/>
</dbReference>
<dbReference type="GO" id="GO:0009051">
    <property type="term" value="P:pentose-phosphate shunt, oxidative branch"/>
    <property type="evidence" value="ECO:0007669"/>
    <property type="project" value="TreeGrafter"/>
</dbReference>
<keyword evidence="3 7" id="KW-0313">Glucose metabolism</keyword>
<proteinExistence type="inferred from homology"/>
<dbReference type="InterPro" id="IPR001282">
    <property type="entry name" value="G6P_DH"/>
</dbReference>
<dbReference type="GO" id="GO:0006006">
    <property type="term" value="P:glucose metabolic process"/>
    <property type="evidence" value="ECO:0007669"/>
    <property type="project" value="UniProtKB-KW"/>
</dbReference>
<dbReference type="HAMAP" id="MF_00966">
    <property type="entry name" value="G6PD"/>
    <property type="match status" value="1"/>
</dbReference>
<keyword evidence="6 7" id="KW-0119">Carbohydrate metabolism</keyword>